<dbReference type="EMBL" id="QPKB01000003">
    <property type="protein sequence ID" value="RWR80557.1"/>
    <property type="molecule type" value="Genomic_DNA"/>
</dbReference>
<reference evidence="1 2" key="1">
    <citation type="journal article" date="2019" name="Nat. Plants">
        <title>Stout camphor tree genome fills gaps in understanding of flowering plant genome evolution.</title>
        <authorList>
            <person name="Chaw S.M."/>
            <person name="Liu Y.C."/>
            <person name="Wu Y.W."/>
            <person name="Wang H.Y."/>
            <person name="Lin C.I."/>
            <person name="Wu C.S."/>
            <person name="Ke H.M."/>
            <person name="Chang L.Y."/>
            <person name="Hsu C.Y."/>
            <person name="Yang H.T."/>
            <person name="Sudianto E."/>
            <person name="Hsu M.H."/>
            <person name="Wu K.P."/>
            <person name="Wang L.N."/>
            <person name="Leebens-Mack J.H."/>
            <person name="Tsai I.J."/>
        </authorList>
    </citation>
    <scope>NUCLEOTIDE SEQUENCE [LARGE SCALE GENOMIC DNA]</scope>
    <source>
        <strain evidence="2">cv. Chaw 1501</strain>
        <tissue evidence="1">Young leaves</tissue>
    </source>
</reference>
<name>A0A3S3Q896_9MAGN</name>
<evidence type="ECO:0000313" key="1">
    <source>
        <dbReference type="EMBL" id="RWR80557.1"/>
    </source>
</evidence>
<gene>
    <name evidence="1" type="ORF">CKAN_00920200</name>
</gene>
<comment type="caution">
    <text evidence="1">The sequence shown here is derived from an EMBL/GenBank/DDBJ whole genome shotgun (WGS) entry which is preliminary data.</text>
</comment>
<evidence type="ECO:0000313" key="2">
    <source>
        <dbReference type="Proteomes" id="UP000283530"/>
    </source>
</evidence>
<proteinExistence type="predicted"/>
<organism evidence="1 2">
    <name type="scientific">Cinnamomum micranthum f. kanehirae</name>
    <dbReference type="NCBI Taxonomy" id="337451"/>
    <lineage>
        <taxon>Eukaryota</taxon>
        <taxon>Viridiplantae</taxon>
        <taxon>Streptophyta</taxon>
        <taxon>Embryophyta</taxon>
        <taxon>Tracheophyta</taxon>
        <taxon>Spermatophyta</taxon>
        <taxon>Magnoliopsida</taxon>
        <taxon>Magnoliidae</taxon>
        <taxon>Laurales</taxon>
        <taxon>Lauraceae</taxon>
        <taxon>Cinnamomum</taxon>
    </lineage>
</organism>
<keyword evidence="2" id="KW-1185">Reference proteome</keyword>
<dbReference type="Proteomes" id="UP000283530">
    <property type="component" value="Unassembled WGS sequence"/>
</dbReference>
<accession>A0A3S3Q896</accession>
<protein>
    <submittedName>
        <fullName evidence="1">Uncharacterized protein</fullName>
    </submittedName>
</protein>
<dbReference type="AlphaFoldDB" id="A0A3S3Q896"/>
<sequence>MSRMSHPIGRFQQLQFKGCASLLRYEHDELLASNMGTNLSLNSSSCTTQHLCSSCIQLSHLTCSQEDFCLAYLSRSIMYYKA</sequence>